<reference evidence="3 4" key="1">
    <citation type="journal article" date="2016" name="DNA Res.">
        <title>The draft genome of MD-2 pineapple using hybrid error correction of long reads.</title>
        <authorList>
            <person name="Redwan R.M."/>
            <person name="Saidin A."/>
            <person name="Kumar S.V."/>
        </authorList>
    </citation>
    <scope>NUCLEOTIDE SEQUENCE [LARGE SCALE GENOMIC DNA]</scope>
    <source>
        <strain evidence="4">cv. MD2</strain>
        <tissue evidence="3">Leaf</tissue>
    </source>
</reference>
<proteinExistence type="predicted"/>
<dbReference type="PANTHER" id="PTHR33222">
    <property type="match status" value="1"/>
</dbReference>
<feature type="domain" description="Cyanobacterial aminoacyl-tRNA synthetase CAAD" evidence="2">
    <location>
        <begin position="89"/>
        <end position="172"/>
    </location>
</feature>
<name>A0A199V5A6_ANACO</name>
<comment type="caution">
    <text evidence="3">The sequence shown here is derived from an EMBL/GenBank/DDBJ whole genome shotgun (WGS) entry which is preliminary data.</text>
</comment>
<dbReference type="PANTHER" id="PTHR33222:SF9">
    <property type="entry name" value="PROTEIN CURVATURE THYLAKOID 1B, CHLOROPLASTIC"/>
    <property type="match status" value="1"/>
</dbReference>
<comment type="subcellular location">
    <subcellularLocation>
        <location evidence="1">Membrane</location>
        <topology evidence="1">Multi-pass membrane protein</topology>
    </subcellularLocation>
</comment>
<dbReference type="GO" id="GO:0009535">
    <property type="term" value="C:chloroplast thylakoid membrane"/>
    <property type="evidence" value="ECO:0007669"/>
    <property type="project" value="TreeGrafter"/>
</dbReference>
<dbReference type="EMBL" id="LSRQ01003198">
    <property type="protein sequence ID" value="OAY72244.1"/>
    <property type="molecule type" value="Genomic_DNA"/>
</dbReference>
<dbReference type="STRING" id="4615.A0A199V5A6"/>
<dbReference type="AlphaFoldDB" id="A0A199V5A6"/>
<dbReference type="InterPro" id="IPR033344">
    <property type="entry name" value="CURT1"/>
</dbReference>
<accession>A0A199V5A6</accession>
<protein>
    <submittedName>
        <fullName evidence="3">Protein CURVATURE THYLAKOID 1B, chloroplastic</fullName>
    </submittedName>
</protein>
<evidence type="ECO:0000259" key="2">
    <source>
        <dbReference type="Pfam" id="PF14159"/>
    </source>
</evidence>
<dbReference type="InterPro" id="IPR025564">
    <property type="entry name" value="CAAD_dom"/>
</dbReference>
<dbReference type="Proteomes" id="UP000092600">
    <property type="component" value="Unassembled WGS sequence"/>
</dbReference>
<gene>
    <name evidence="3" type="ORF">ACMD2_11460</name>
</gene>
<sequence>MAYATATATSGLASPALADRKAPLHHQQAPHSVGLPMLPLPPHVTLPGRPQKASYCRRVARNDMAMATEESTAEVVTELPEIGFEVVKSIQDAWDKLEDKYAVASLAVASVIALWGTSGMITAIDKLPVVPGVLELVGIGYTGWFAYRNLVFKPDREALFGKIKSIYSDIIGSS</sequence>
<evidence type="ECO:0000313" key="3">
    <source>
        <dbReference type="EMBL" id="OAY72244.1"/>
    </source>
</evidence>
<evidence type="ECO:0000256" key="1">
    <source>
        <dbReference type="ARBA" id="ARBA00004141"/>
    </source>
</evidence>
<dbReference type="Pfam" id="PF14159">
    <property type="entry name" value="CAAD"/>
    <property type="match status" value="1"/>
</dbReference>
<organism evidence="3 4">
    <name type="scientific">Ananas comosus</name>
    <name type="common">Pineapple</name>
    <name type="synonym">Ananas ananas</name>
    <dbReference type="NCBI Taxonomy" id="4615"/>
    <lineage>
        <taxon>Eukaryota</taxon>
        <taxon>Viridiplantae</taxon>
        <taxon>Streptophyta</taxon>
        <taxon>Embryophyta</taxon>
        <taxon>Tracheophyta</taxon>
        <taxon>Spermatophyta</taxon>
        <taxon>Magnoliopsida</taxon>
        <taxon>Liliopsida</taxon>
        <taxon>Poales</taxon>
        <taxon>Bromeliaceae</taxon>
        <taxon>Bromelioideae</taxon>
        <taxon>Ananas</taxon>
    </lineage>
</organism>
<evidence type="ECO:0000313" key="4">
    <source>
        <dbReference type="Proteomes" id="UP000092600"/>
    </source>
</evidence>